<comment type="caution">
    <text evidence="2">The sequence shown here is derived from an EMBL/GenBank/DDBJ whole genome shotgun (WGS) entry which is preliminary data.</text>
</comment>
<dbReference type="STRING" id="3775.A0A1Q3DFU8"/>
<dbReference type="PANTHER" id="PTHR47718:SF2">
    <property type="entry name" value="PROTEIN FAR1-RELATED SEQUENCE 5-LIKE"/>
    <property type="match status" value="1"/>
</dbReference>
<dbReference type="Pfam" id="PF10551">
    <property type="entry name" value="MULE"/>
    <property type="match status" value="1"/>
</dbReference>
<protein>
    <recommendedName>
        <fullName evidence="1">MULE transposase domain-containing protein</fullName>
    </recommendedName>
</protein>
<sequence length="205" mass="23893">GSLLRYFENQVLKNPSFFYAVQLDKEELITNIFWADTRMRIDYELFGDVLTFDTTFATNKEYRPLGVFVGFNHHREIVIFGATLLYDKIIDSFAWLFDKFLEVHGILCSHALKVLDVMNVKIIPDMYITKRWTRHAREGSMQTTKSYVNLEKAECGPIDRYREFCSEAVKLSSFASEFLEGYVIMKKVMGEAHKLMESDKPSPEP</sequence>
<dbReference type="InParanoid" id="A0A1Q3DFU8"/>
<keyword evidence="3" id="KW-1185">Reference proteome</keyword>
<dbReference type="InterPro" id="IPR018289">
    <property type="entry name" value="MULE_transposase_dom"/>
</dbReference>
<gene>
    <name evidence="2" type="ORF">CFOL_v3_34750</name>
</gene>
<dbReference type="EMBL" id="BDDD01007320">
    <property type="protein sequence ID" value="GAV91354.1"/>
    <property type="molecule type" value="Genomic_DNA"/>
</dbReference>
<reference evidence="3" key="1">
    <citation type="submission" date="2016-04" db="EMBL/GenBank/DDBJ databases">
        <title>Cephalotus genome sequencing.</title>
        <authorList>
            <person name="Fukushima K."/>
            <person name="Hasebe M."/>
            <person name="Fang X."/>
        </authorList>
    </citation>
    <scope>NUCLEOTIDE SEQUENCE [LARGE SCALE GENOMIC DNA]</scope>
    <source>
        <strain evidence="3">cv. St1</strain>
    </source>
</reference>
<accession>A0A1Q3DFU8</accession>
<dbReference type="AlphaFoldDB" id="A0A1Q3DFU8"/>
<evidence type="ECO:0000313" key="3">
    <source>
        <dbReference type="Proteomes" id="UP000187406"/>
    </source>
</evidence>
<dbReference type="Proteomes" id="UP000187406">
    <property type="component" value="Unassembled WGS sequence"/>
</dbReference>
<evidence type="ECO:0000313" key="2">
    <source>
        <dbReference type="EMBL" id="GAV91354.1"/>
    </source>
</evidence>
<evidence type="ECO:0000259" key="1">
    <source>
        <dbReference type="Pfam" id="PF10551"/>
    </source>
</evidence>
<proteinExistence type="predicted"/>
<feature type="non-terminal residue" evidence="2">
    <location>
        <position position="1"/>
    </location>
</feature>
<feature type="domain" description="MULE transposase" evidence="1">
    <location>
        <begin position="49"/>
        <end position="106"/>
    </location>
</feature>
<dbReference type="PANTHER" id="PTHR47718">
    <property type="entry name" value="OS01G0519700 PROTEIN"/>
    <property type="match status" value="1"/>
</dbReference>
<dbReference type="OrthoDB" id="2402896at2759"/>
<name>A0A1Q3DFU8_CEPFO</name>
<organism evidence="2 3">
    <name type="scientific">Cephalotus follicularis</name>
    <name type="common">Albany pitcher plant</name>
    <dbReference type="NCBI Taxonomy" id="3775"/>
    <lineage>
        <taxon>Eukaryota</taxon>
        <taxon>Viridiplantae</taxon>
        <taxon>Streptophyta</taxon>
        <taxon>Embryophyta</taxon>
        <taxon>Tracheophyta</taxon>
        <taxon>Spermatophyta</taxon>
        <taxon>Magnoliopsida</taxon>
        <taxon>eudicotyledons</taxon>
        <taxon>Gunneridae</taxon>
        <taxon>Pentapetalae</taxon>
        <taxon>rosids</taxon>
        <taxon>fabids</taxon>
        <taxon>Oxalidales</taxon>
        <taxon>Cephalotaceae</taxon>
        <taxon>Cephalotus</taxon>
    </lineage>
</organism>